<name>A0A3A5KXH7_9HYPH</name>
<dbReference type="Proteomes" id="UP000272706">
    <property type="component" value="Unassembled WGS sequence"/>
</dbReference>
<dbReference type="PIRSF" id="PIRSF010372">
    <property type="entry name" value="PaiB"/>
    <property type="match status" value="1"/>
</dbReference>
<evidence type="ECO:0000313" key="2">
    <source>
        <dbReference type="Proteomes" id="UP000272706"/>
    </source>
</evidence>
<dbReference type="InterPro" id="IPR007396">
    <property type="entry name" value="TR_PAI2-type"/>
</dbReference>
<dbReference type="OrthoDB" id="9794948at2"/>
<dbReference type="Gene3D" id="2.30.110.10">
    <property type="entry name" value="Electron Transport, Fmn-binding Protein, Chain A"/>
    <property type="match status" value="1"/>
</dbReference>
<sequence length="214" mass="24160">MYIPAHFNEPNRDVLYDLIENNALGVLITHGASGLDANHIPFEFDRSQGECGTLRCHVARNNPVWQDVATGDDVLVVFRAADAYISPQWYPSKQEFHKQVPTWNYLVAHAHGRITIHDDERYVRRNVAKLTHRHEGRQPVPWKMGDAPREFIDAMVKAIVGLEIEVTRLVGKVKLSQNKELRDIRNAGEILNAQGDHQIGEAMLAAAARKSEQG</sequence>
<comment type="caution">
    <text evidence="1">The sequence shown here is derived from an EMBL/GenBank/DDBJ whole genome shotgun (WGS) entry which is preliminary data.</text>
</comment>
<keyword evidence="2" id="KW-1185">Reference proteome</keyword>
<dbReference type="PANTHER" id="PTHR35802">
    <property type="entry name" value="PROTEASE SYNTHASE AND SPORULATION PROTEIN PAI 2"/>
    <property type="match status" value="1"/>
</dbReference>
<gene>
    <name evidence="1" type="ORF">D3227_06750</name>
</gene>
<reference evidence="1 2" key="1">
    <citation type="submission" date="2018-09" db="EMBL/GenBank/DDBJ databases">
        <title>Mesorhizobium carmichaelinearum sp. nov. isolated from Carmichaelinea spp. root nodules in New Zealand.</title>
        <authorList>
            <person name="De Meyer S.E."/>
        </authorList>
    </citation>
    <scope>NUCLEOTIDE SEQUENCE [LARGE SCALE GENOMIC DNA]</scope>
    <source>
        <strain evidence="1 2">ICMP19557</strain>
    </source>
</reference>
<proteinExistence type="predicted"/>
<dbReference type="RefSeq" id="WP_120013324.1">
    <property type="nucleotide sequence ID" value="NZ_QZWZ01000003.1"/>
</dbReference>
<dbReference type="EMBL" id="QZWZ01000003">
    <property type="protein sequence ID" value="RJT41470.1"/>
    <property type="molecule type" value="Genomic_DNA"/>
</dbReference>
<dbReference type="PANTHER" id="PTHR35802:SF1">
    <property type="entry name" value="PROTEASE SYNTHASE AND SPORULATION PROTEIN PAI 2"/>
    <property type="match status" value="1"/>
</dbReference>
<organism evidence="1 2">
    <name type="scientific">Mesorhizobium waimense</name>
    <dbReference type="NCBI Taxonomy" id="1300307"/>
    <lineage>
        <taxon>Bacteria</taxon>
        <taxon>Pseudomonadati</taxon>
        <taxon>Pseudomonadota</taxon>
        <taxon>Alphaproteobacteria</taxon>
        <taxon>Hyphomicrobiales</taxon>
        <taxon>Phyllobacteriaceae</taxon>
        <taxon>Mesorhizobium</taxon>
    </lineage>
</organism>
<dbReference type="Pfam" id="PF04299">
    <property type="entry name" value="FMN_bind_2"/>
    <property type="match status" value="1"/>
</dbReference>
<evidence type="ECO:0000313" key="1">
    <source>
        <dbReference type="EMBL" id="RJT41470.1"/>
    </source>
</evidence>
<dbReference type="SUPFAM" id="SSF50475">
    <property type="entry name" value="FMN-binding split barrel"/>
    <property type="match status" value="1"/>
</dbReference>
<dbReference type="AlphaFoldDB" id="A0A3A5KXH7"/>
<accession>A0A3A5KXH7</accession>
<protein>
    <submittedName>
        <fullName evidence="1">FMN-binding negative transcriptional regulator</fullName>
    </submittedName>
</protein>
<dbReference type="InterPro" id="IPR012349">
    <property type="entry name" value="Split_barrel_FMN-bd"/>
</dbReference>